<evidence type="ECO:0000259" key="2">
    <source>
        <dbReference type="Pfam" id="PF01883"/>
    </source>
</evidence>
<dbReference type="InterPro" id="IPR052339">
    <property type="entry name" value="Fe-S_Maturation_MIP18"/>
</dbReference>
<dbReference type="SUPFAM" id="SSF117916">
    <property type="entry name" value="Fe-S cluster assembly (FSCA) domain-like"/>
    <property type="match status" value="1"/>
</dbReference>
<dbReference type="InterPro" id="IPR034904">
    <property type="entry name" value="FSCA_dom_sf"/>
</dbReference>
<evidence type="ECO:0000313" key="4">
    <source>
        <dbReference type="Proteomes" id="UP000262583"/>
    </source>
</evidence>
<organism evidence="3 4">
    <name type="scientific">Sumerlaea chitinivorans</name>
    <dbReference type="NCBI Taxonomy" id="2250252"/>
    <lineage>
        <taxon>Bacteria</taxon>
        <taxon>Candidatus Sumerlaeota</taxon>
        <taxon>Candidatus Sumerlaeia</taxon>
        <taxon>Candidatus Sumerlaeales</taxon>
        <taxon>Candidatus Sumerlaeaceae</taxon>
        <taxon>Candidatus Sumerlaea</taxon>
    </lineage>
</organism>
<feature type="region of interest" description="Disordered" evidence="1">
    <location>
        <begin position="1"/>
        <end position="47"/>
    </location>
</feature>
<dbReference type="Gene3D" id="3.30.300.130">
    <property type="entry name" value="Fe-S cluster assembly (FSCA)"/>
    <property type="match status" value="1"/>
</dbReference>
<dbReference type="InterPro" id="IPR002744">
    <property type="entry name" value="MIP18-like"/>
</dbReference>
<dbReference type="PANTHER" id="PTHR42831:SF1">
    <property type="entry name" value="FE-S PROTEIN MATURATION AUXILIARY FACTOR YITW"/>
    <property type="match status" value="1"/>
</dbReference>
<gene>
    <name evidence="3" type="ORF">BRCON_0484</name>
</gene>
<feature type="domain" description="MIP18 family-like" evidence="2">
    <location>
        <begin position="53"/>
        <end position="125"/>
    </location>
</feature>
<reference evidence="3 4" key="1">
    <citation type="submission" date="2018-05" db="EMBL/GenBank/DDBJ databases">
        <title>A metagenomic window into the 2 km-deep terrestrial subsurface aquifer revealed taxonomically and functionally diverse microbial community comprising novel uncultured bacterial lineages.</title>
        <authorList>
            <person name="Kadnikov V.V."/>
            <person name="Mardanov A.V."/>
            <person name="Beletsky A.V."/>
            <person name="Banks D."/>
            <person name="Pimenov N.V."/>
            <person name="Frank Y.A."/>
            <person name="Karnachuk O.V."/>
            <person name="Ravin N.V."/>
        </authorList>
    </citation>
    <scope>NUCLEOTIDE SEQUENCE [LARGE SCALE GENOMIC DNA]</scope>
    <source>
        <strain evidence="3">BY</strain>
    </source>
</reference>
<dbReference type="AlphaFoldDB" id="A0A2Z4Y285"/>
<evidence type="ECO:0000313" key="3">
    <source>
        <dbReference type="EMBL" id="AXA35261.1"/>
    </source>
</evidence>
<dbReference type="Pfam" id="PF01883">
    <property type="entry name" value="FeS_assembly_P"/>
    <property type="match status" value="1"/>
</dbReference>
<feature type="compositionally biased region" description="Polar residues" evidence="1">
    <location>
        <begin position="7"/>
        <end position="29"/>
    </location>
</feature>
<proteinExistence type="predicted"/>
<accession>A0A2Z4Y285</accession>
<protein>
    <submittedName>
        <fullName evidence="3">PaaD-like protein (DUF59) involved in Fe-S cluster assembly</fullName>
    </submittedName>
</protein>
<dbReference type="KEGG" id="schv:BRCON_0484"/>
<dbReference type="EMBL" id="CP030759">
    <property type="protein sequence ID" value="AXA35261.1"/>
    <property type="molecule type" value="Genomic_DNA"/>
</dbReference>
<dbReference type="Proteomes" id="UP000262583">
    <property type="component" value="Chromosome"/>
</dbReference>
<dbReference type="PANTHER" id="PTHR42831">
    <property type="entry name" value="FE-S PROTEIN MATURATION AUXILIARY FACTOR YITW"/>
    <property type="match status" value="1"/>
</dbReference>
<sequence>MIEKPMDNNSPVSAAEQSPTSAAQTQNDAESPCRANSEVSGTSDAKIDPDALRQKIIQVLHTVYDPEIPVDIWELGLVYQLSVTEEGDVYVQMTLTSPMCPVAGSLPPEVEAKVRGVEGVRNVRVELTWEPPWNMAMMSEAARLKLGFM</sequence>
<name>A0A2Z4Y285_SUMC1</name>
<evidence type="ECO:0000256" key="1">
    <source>
        <dbReference type="SAM" id="MobiDB-lite"/>
    </source>
</evidence>